<dbReference type="PANTHER" id="PTHR42989:SF1">
    <property type="entry name" value="FORMATE HYDROGENLYASE SUBUNIT 7-RELATED"/>
    <property type="match status" value="1"/>
</dbReference>
<dbReference type="EC" id="1.6.5.11" evidence="10"/>
<evidence type="ECO:0000256" key="6">
    <source>
        <dbReference type="ARBA" id="ARBA00023004"/>
    </source>
</evidence>
<dbReference type="GO" id="GO:0051539">
    <property type="term" value="F:4 iron, 4 sulfur cluster binding"/>
    <property type="evidence" value="ECO:0007669"/>
    <property type="project" value="UniProtKB-KW"/>
</dbReference>
<organism evidence="10 11">
    <name type="scientific">Entomobacter blattae</name>
    <dbReference type="NCBI Taxonomy" id="2762277"/>
    <lineage>
        <taxon>Bacteria</taxon>
        <taxon>Pseudomonadati</taxon>
        <taxon>Pseudomonadota</taxon>
        <taxon>Alphaproteobacteria</taxon>
        <taxon>Acetobacterales</taxon>
        <taxon>Acetobacteraceae</taxon>
        <taxon>Entomobacter</taxon>
    </lineage>
</organism>
<feature type="domain" description="NADH:ubiquinone oxidoreductase-like 20kDa subunit" evidence="9">
    <location>
        <begin position="39"/>
        <end position="151"/>
    </location>
</feature>
<sequence>MTILKIFLTNLLARKSLDMAEYSPLSRLYRIFPLSAGECGGCGMEFENLLGSAYGVNSLGLQAVTTPQQADFLLLTGAISCNMTPVIEAAWQQIPNPWGIIALGQCAIDGGESFARNYAVKGGTQGWVETVLNIPGCPPSPLEILTELMALMTFVEDHQGLPSEHEHLSSGEDSSGG</sequence>
<keyword evidence="5" id="KW-0479">Metal-binding</keyword>
<evidence type="ECO:0000313" key="10">
    <source>
        <dbReference type="EMBL" id="QNT79606.1"/>
    </source>
</evidence>
<keyword evidence="7" id="KW-0411">Iron-sulfur</keyword>
<evidence type="ECO:0000256" key="7">
    <source>
        <dbReference type="ARBA" id="ARBA00023014"/>
    </source>
</evidence>
<evidence type="ECO:0000256" key="5">
    <source>
        <dbReference type="ARBA" id="ARBA00022723"/>
    </source>
</evidence>
<dbReference type="PANTHER" id="PTHR42989">
    <property type="entry name" value="HYDROGENASE-4 COMPONENT I"/>
    <property type="match status" value="1"/>
</dbReference>
<proteinExistence type="inferred from homology"/>
<comment type="cofactor">
    <cofactor evidence="1">
        <name>[4Fe-4S] cluster</name>
        <dbReference type="ChEBI" id="CHEBI:49883"/>
    </cofactor>
</comment>
<dbReference type="AlphaFoldDB" id="A0A7H1NUZ6"/>
<keyword evidence="3" id="KW-1003">Cell membrane</keyword>
<evidence type="ECO:0000259" key="9">
    <source>
        <dbReference type="Pfam" id="PF01058"/>
    </source>
</evidence>
<reference evidence="10 11" key="1">
    <citation type="submission" date="2020-08" db="EMBL/GenBank/DDBJ databases">
        <title>Complete genome sequence of Entomobacter blattae G55GP.</title>
        <authorList>
            <person name="Poehlein A."/>
            <person name="Guzman J."/>
            <person name="Daniel R."/>
            <person name="Vilcinskas A."/>
        </authorList>
    </citation>
    <scope>NUCLEOTIDE SEQUENCE [LARGE SCALE GENOMIC DNA]</scope>
    <source>
        <strain evidence="10 11">G55GP</strain>
    </source>
</reference>
<gene>
    <name evidence="10" type="primary">ndhK</name>
    <name evidence="10" type="ORF">JGUZn3_24060</name>
</gene>
<dbReference type="SUPFAM" id="SSF56770">
    <property type="entry name" value="HydA/Nqo6-like"/>
    <property type="match status" value="1"/>
</dbReference>
<keyword evidence="10" id="KW-0560">Oxidoreductase</keyword>
<comment type="similarity">
    <text evidence="2">Belongs to the complex I 20 kDa subunit family.</text>
</comment>
<evidence type="ECO:0000256" key="1">
    <source>
        <dbReference type="ARBA" id="ARBA00001966"/>
    </source>
</evidence>
<dbReference type="Pfam" id="PF01058">
    <property type="entry name" value="Oxidored_q6"/>
    <property type="match status" value="1"/>
</dbReference>
<evidence type="ECO:0000256" key="3">
    <source>
        <dbReference type="ARBA" id="ARBA00022475"/>
    </source>
</evidence>
<dbReference type="InterPro" id="IPR052375">
    <property type="entry name" value="Complex_I_20kDa-like"/>
</dbReference>
<evidence type="ECO:0000256" key="2">
    <source>
        <dbReference type="ARBA" id="ARBA00009173"/>
    </source>
</evidence>
<keyword evidence="4" id="KW-0004">4Fe-4S</keyword>
<name>A0A7H1NUZ6_9PROT</name>
<dbReference type="Gene3D" id="3.40.50.12280">
    <property type="match status" value="1"/>
</dbReference>
<dbReference type="EMBL" id="CP060244">
    <property type="protein sequence ID" value="QNT79606.1"/>
    <property type="molecule type" value="Genomic_DNA"/>
</dbReference>
<dbReference type="InterPro" id="IPR006137">
    <property type="entry name" value="NADH_UbQ_OxRdtase-like_20kDa"/>
</dbReference>
<dbReference type="KEGG" id="ebla:JGUZn3_24060"/>
<dbReference type="Proteomes" id="UP000516349">
    <property type="component" value="Chromosome"/>
</dbReference>
<evidence type="ECO:0000256" key="4">
    <source>
        <dbReference type="ARBA" id="ARBA00022485"/>
    </source>
</evidence>
<keyword evidence="6" id="KW-0408">Iron</keyword>
<keyword evidence="11" id="KW-1185">Reference proteome</keyword>
<dbReference type="GO" id="GO:0016491">
    <property type="term" value="F:oxidoreductase activity"/>
    <property type="evidence" value="ECO:0007669"/>
    <property type="project" value="UniProtKB-KW"/>
</dbReference>
<accession>A0A7H1NUZ6</accession>
<dbReference type="GO" id="GO:0046872">
    <property type="term" value="F:metal ion binding"/>
    <property type="evidence" value="ECO:0007669"/>
    <property type="project" value="UniProtKB-KW"/>
</dbReference>
<evidence type="ECO:0000313" key="11">
    <source>
        <dbReference type="Proteomes" id="UP000516349"/>
    </source>
</evidence>
<keyword evidence="8" id="KW-0472">Membrane</keyword>
<dbReference type="RefSeq" id="WP_203413750.1">
    <property type="nucleotide sequence ID" value="NZ_CP060244.1"/>
</dbReference>
<protein>
    <submittedName>
        <fullName evidence="10">NAD(P)H-quinone oxidoreductase subunit K</fullName>
        <ecNumber evidence="10">1.6.5.11</ecNumber>
    </submittedName>
</protein>
<evidence type="ECO:0000256" key="8">
    <source>
        <dbReference type="ARBA" id="ARBA00023136"/>
    </source>
</evidence>